<dbReference type="Proteomes" id="UP000494165">
    <property type="component" value="Unassembled WGS sequence"/>
</dbReference>
<keyword evidence="4" id="KW-1185">Reference proteome</keyword>
<dbReference type="PROSITE" id="PS50940">
    <property type="entry name" value="CHIT_BIND_II"/>
    <property type="match status" value="2"/>
</dbReference>
<keyword evidence="1" id="KW-0732">Signal</keyword>
<dbReference type="InterPro" id="IPR036508">
    <property type="entry name" value="Chitin-bd_dom_sf"/>
</dbReference>
<accession>A0A8S1DUZ6</accession>
<evidence type="ECO:0000313" key="4">
    <source>
        <dbReference type="Proteomes" id="UP000494165"/>
    </source>
</evidence>
<dbReference type="Pfam" id="PF01607">
    <property type="entry name" value="CBM_14"/>
    <property type="match status" value="1"/>
</dbReference>
<dbReference type="Gene3D" id="2.170.140.10">
    <property type="entry name" value="Chitin binding domain"/>
    <property type="match status" value="1"/>
</dbReference>
<feature type="domain" description="Chitin-binding type-2" evidence="2">
    <location>
        <begin position="82"/>
        <end position="150"/>
    </location>
</feature>
<dbReference type="InterPro" id="IPR002557">
    <property type="entry name" value="Chitin-bd_dom"/>
</dbReference>
<evidence type="ECO:0000313" key="3">
    <source>
        <dbReference type="EMBL" id="CAB3386322.1"/>
    </source>
</evidence>
<proteinExistence type="predicted"/>
<name>A0A8S1DUZ6_9INSE</name>
<dbReference type="AlphaFoldDB" id="A0A8S1DUZ6"/>
<organism evidence="3 4">
    <name type="scientific">Cloeon dipterum</name>
    <dbReference type="NCBI Taxonomy" id="197152"/>
    <lineage>
        <taxon>Eukaryota</taxon>
        <taxon>Metazoa</taxon>
        <taxon>Ecdysozoa</taxon>
        <taxon>Arthropoda</taxon>
        <taxon>Hexapoda</taxon>
        <taxon>Insecta</taxon>
        <taxon>Pterygota</taxon>
        <taxon>Palaeoptera</taxon>
        <taxon>Ephemeroptera</taxon>
        <taxon>Pisciforma</taxon>
        <taxon>Baetidae</taxon>
        <taxon>Cloeon</taxon>
    </lineage>
</organism>
<feature type="domain" description="Chitin-binding type-2" evidence="2">
    <location>
        <begin position="213"/>
        <end position="265"/>
    </location>
</feature>
<feature type="chain" id="PRO_5035925301" description="Chitin-binding type-2 domain-containing protein" evidence="1">
    <location>
        <begin position="23"/>
        <end position="269"/>
    </location>
</feature>
<dbReference type="SUPFAM" id="SSF57625">
    <property type="entry name" value="Invertebrate chitin-binding proteins"/>
    <property type="match status" value="2"/>
</dbReference>
<dbReference type="GO" id="GO:0008061">
    <property type="term" value="F:chitin binding"/>
    <property type="evidence" value="ECO:0007669"/>
    <property type="project" value="InterPro"/>
</dbReference>
<reference evidence="3 4" key="1">
    <citation type="submission" date="2020-04" db="EMBL/GenBank/DDBJ databases">
        <authorList>
            <person name="Alioto T."/>
            <person name="Alioto T."/>
            <person name="Gomez Garrido J."/>
        </authorList>
    </citation>
    <scope>NUCLEOTIDE SEQUENCE [LARGE SCALE GENOMIC DNA]</scope>
</reference>
<dbReference type="SMART" id="SM00494">
    <property type="entry name" value="ChtBD2"/>
    <property type="match status" value="2"/>
</dbReference>
<comment type="caution">
    <text evidence="3">The sequence shown here is derived from an EMBL/GenBank/DDBJ whole genome shotgun (WGS) entry which is preliminary data.</text>
</comment>
<dbReference type="GO" id="GO:0005576">
    <property type="term" value="C:extracellular region"/>
    <property type="evidence" value="ECO:0007669"/>
    <property type="project" value="InterPro"/>
</dbReference>
<evidence type="ECO:0000256" key="1">
    <source>
        <dbReference type="SAM" id="SignalP"/>
    </source>
</evidence>
<feature type="signal peptide" evidence="1">
    <location>
        <begin position="1"/>
        <end position="22"/>
    </location>
</feature>
<gene>
    <name evidence="3" type="ORF">CLODIP_2_CD05955</name>
</gene>
<dbReference type="EMBL" id="CADEPI010000469">
    <property type="protein sequence ID" value="CAB3386322.1"/>
    <property type="molecule type" value="Genomic_DNA"/>
</dbReference>
<evidence type="ECO:0000259" key="2">
    <source>
        <dbReference type="PROSITE" id="PS50940"/>
    </source>
</evidence>
<sequence>MEDTLKMIVPLILALLVDMNHAQRLSCLDGFACVNDHQFVYCDEEISEPMNCPKSAKFQTICYGGSVGYGESNEDAGPCLREPVCTQSGAFSFTAATGAAKTPELCGAFFYCNQAGSNKFEVQTGVCDFGLEFSVKSGKCEPESVANCSRKGVTGPGEIAIEDPSLIPGEVESTDVKPAATVTPSKEVDDEAEYEYEYLDYEQSAKPTRPGKPGTCKKFISPDPSSCRHYFVCTRRNGQRRRKCPGNLLFNEQWRVCTRNVKCGTRKIN</sequence>
<protein>
    <recommendedName>
        <fullName evidence="2">Chitin-binding type-2 domain-containing protein</fullName>
    </recommendedName>
</protein>